<dbReference type="Proteomes" id="UP000050700">
    <property type="component" value="Unassembled WGS sequence"/>
</dbReference>
<accession>A0A158SWB2</accession>
<sequence length="37" mass="4250">MTAVLVVLAKFKRPYCLPQLMGKIARHNELGYFLSLQ</sequence>
<gene>
    <name evidence="1" type="ORF">NTHI1209_00759</name>
</gene>
<organism evidence="1 2">
    <name type="scientific">Haemophilus influenzae</name>
    <dbReference type="NCBI Taxonomy" id="727"/>
    <lineage>
        <taxon>Bacteria</taxon>
        <taxon>Pseudomonadati</taxon>
        <taxon>Pseudomonadota</taxon>
        <taxon>Gammaproteobacteria</taxon>
        <taxon>Pasteurellales</taxon>
        <taxon>Pasteurellaceae</taxon>
        <taxon>Haemophilus</taxon>
    </lineage>
</organism>
<evidence type="ECO:0000313" key="1">
    <source>
        <dbReference type="EMBL" id="KIS35156.1"/>
    </source>
</evidence>
<dbReference type="AlphaFoldDB" id="A0A158SWB2"/>
<dbReference type="EMBL" id="JMQP01000002">
    <property type="protein sequence ID" value="KIS35156.1"/>
    <property type="molecule type" value="Genomic_DNA"/>
</dbReference>
<reference evidence="1 2" key="1">
    <citation type="submission" date="2014-05" db="EMBL/GenBank/DDBJ databases">
        <title>Methylome analysis of the phasevarions of Haemophilus influenzae.</title>
        <authorList>
            <person name="Atack J.M."/>
            <person name="Fox K.L."/>
            <person name="Power P.M."/>
            <person name="Clark T."/>
            <person name="Jurcisek J."/>
            <person name="Korlach J."/>
            <person name="Bakaletz L.O."/>
            <person name="Jennings M.P."/>
        </authorList>
    </citation>
    <scope>NUCLEOTIDE SEQUENCE [LARGE SCALE GENOMIC DNA]</scope>
    <source>
        <strain evidence="1 2">1209</strain>
    </source>
</reference>
<comment type="caution">
    <text evidence="1">The sequence shown here is derived from an EMBL/GenBank/DDBJ whole genome shotgun (WGS) entry which is preliminary data.</text>
</comment>
<evidence type="ECO:0000313" key="2">
    <source>
        <dbReference type="Proteomes" id="UP000050700"/>
    </source>
</evidence>
<proteinExistence type="predicted"/>
<name>A0A158SWB2_HAEIF</name>
<protein>
    <submittedName>
        <fullName evidence="1">Uncharacterized protein</fullName>
    </submittedName>
</protein>